<evidence type="ECO:0000256" key="2">
    <source>
        <dbReference type="ARBA" id="ARBA00022618"/>
    </source>
</evidence>
<dbReference type="NCBIfam" id="TIGR01174">
    <property type="entry name" value="ftsA"/>
    <property type="match status" value="1"/>
</dbReference>
<dbReference type="AlphaFoldDB" id="A0A382CPW6"/>
<dbReference type="GO" id="GO:0009898">
    <property type="term" value="C:cytoplasmic side of plasma membrane"/>
    <property type="evidence" value="ECO:0007669"/>
    <property type="project" value="TreeGrafter"/>
</dbReference>
<name>A0A382CPW6_9ZZZZ</name>
<dbReference type="Pfam" id="PF02491">
    <property type="entry name" value="SHS2_FTSA"/>
    <property type="match status" value="1"/>
</dbReference>
<evidence type="ECO:0000259" key="5">
    <source>
        <dbReference type="SMART" id="SM00842"/>
    </source>
</evidence>
<dbReference type="EMBL" id="UINC01035596">
    <property type="protein sequence ID" value="SVB28248.1"/>
    <property type="molecule type" value="Genomic_DNA"/>
</dbReference>
<feature type="domain" description="SHS2" evidence="5">
    <location>
        <begin position="8"/>
        <end position="192"/>
    </location>
</feature>
<organism evidence="6">
    <name type="scientific">marine metagenome</name>
    <dbReference type="NCBI Taxonomy" id="408172"/>
    <lineage>
        <taxon>unclassified sequences</taxon>
        <taxon>metagenomes</taxon>
        <taxon>ecological metagenomes</taxon>
    </lineage>
</organism>
<dbReference type="InterPro" id="IPR050696">
    <property type="entry name" value="FtsA/MreB"/>
</dbReference>
<keyword evidence="1" id="KW-1003">Cell membrane</keyword>
<evidence type="ECO:0000313" key="6">
    <source>
        <dbReference type="EMBL" id="SVB28248.1"/>
    </source>
</evidence>
<dbReference type="GO" id="GO:0032153">
    <property type="term" value="C:cell division site"/>
    <property type="evidence" value="ECO:0007669"/>
    <property type="project" value="TreeGrafter"/>
</dbReference>
<keyword evidence="2" id="KW-0132">Cell division</keyword>
<feature type="non-terminal residue" evidence="6">
    <location>
        <position position="228"/>
    </location>
</feature>
<dbReference type="SUPFAM" id="SSF53067">
    <property type="entry name" value="Actin-like ATPase domain"/>
    <property type="match status" value="1"/>
</dbReference>
<keyword evidence="4" id="KW-0131">Cell cycle</keyword>
<reference evidence="6" key="1">
    <citation type="submission" date="2018-05" db="EMBL/GenBank/DDBJ databases">
        <authorList>
            <person name="Lanie J.A."/>
            <person name="Ng W.-L."/>
            <person name="Kazmierczak K.M."/>
            <person name="Andrzejewski T.M."/>
            <person name="Davidsen T.M."/>
            <person name="Wayne K.J."/>
            <person name="Tettelin H."/>
            <person name="Glass J.I."/>
            <person name="Rusch D."/>
            <person name="Podicherti R."/>
            <person name="Tsui H.-C.T."/>
            <person name="Winkler M.E."/>
        </authorList>
    </citation>
    <scope>NUCLEOTIDE SEQUENCE</scope>
</reference>
<dbReference type="InterPro" id="IPR003494">
    <property type="entry name" value="SHS2_FtsA"/>
</dbReference>
<accession>A0A382CPW6</accession>
<dbReference type="PANTHER" id="PTHR32432">
    <property type="entry name" value="CELL DIVISION PROTEIN FTSA-RELATED"/>
    <property type="match status" value="1"/>
</dbReference>
<proteinExistence type="predicted"/>
<protein>
    <recommendedName>
        <fullName evidence="5">SHS2 domain-containing protein</fullName>
    </recommendedName>
</protein>
<gene>
    <name evidence="6" type="ORF">METZ01_LOCUS181102</name>
</gene>
<sequence length="228" mass="24626">MTAGNDFIASIDIGTDKIVVLVAERDDERLRIIGQGICPSAGVKRGSVEAIEPLSRAISKAVQQAHKSSAVDLATVRVNLSDSHLSCFEGYGKVPIEDKVTNTDVNKVLDSAQAYPMPTNKERLHVFKKKFTINGSVKVDNPVEMDADVLESNVHIVTVSSSSMRNIEYTLKQCDLNVDELVLDSMASSEAILTQEEKDNGVCLIDIGAGMTNFSVFHHGGVIHSGIV</sequence>
<dbReference type="InterPro" id="IPR043129">
    <property type="entry name" value="ATPase_NBD"/>
</dbReference>
<dbReference type="Gene3D" id="3.30.420.40">
    <property type="match status" value="1"/>
</dbReference>
<dbReference type="Gene3D" id="3.30.1490.110">
    <property type="match status" value="1"/>
</dbReference>
<dbReference type="InterPro" id="IPR020823">
    <property type="entry name" value="Cell_div_FtsA"/>
</dbReference>
<keyword evidence="3" id="KW-0472">Membrane</keyword>
<dbReference type="SMART" id="SM00842">
    <property type="entry name" value="FtsA"/>
    <property type="match status" value="1"/>
</dbReference>
<evidence type="ECO:0000256" key="3">
    <source>
        <dbReference type="ARBA" id="ARBA00023136"/>
    </source>
</evidence>
<evidence type="ECO:0000256" key="4">
    <source>
        <dbReference type="ARBA" id="ARBA00023306"/>
    </source>
</evidence>
<evidence type="ECO:0000256" key="1">
    <source>
        <dbReference type="ARBA" id="ARBA00022475"/>
    </source>
</evidence>
<dbReference type="PANTHER" id="PTHR32432:SF4">
    <property type="entry name" value="CELL DIVISION PROTEIN FTSA"/>
    <property type="match status" value="1"/>
</dbReference>
<dbReference type="GO" id="GO:0051301">
    <property type="term" value="P:cell division"/>
    <property type="evidence" value="ECO:0007669"/>
    <property type="project" value="UniProtKB-KW"/>
</dbReference>